<dbReference type="Proteomes" id="UP000663881">
    <property type="component" value="Unassembled WGS sequence"/>
</dbReference>
<keyword evidence="1" id="KW-0812">Transmembrane</keyword>
<evidence type="ECO:0000256" key="1">
    <source>
        <dbReference type="SAM" id="Phobius"/>
    </source>
</evidence>
<organism evidence="2 4">
    <name type="scientific">Adineta steineri</name>
    <dbReference type="NCBI Taxonomy" id="433720"/>
    <lineage>
        <taxon>Eukaryota</taxon>
        <taxon>Metazoa</taxon>
        <taxon>Spiralia</taxon>
        <taxon>Gnathifera</taxon>
        <taxon>Rotifera</taxon>
        <taxon>Eurotatoria</taxon>
        <taxon>Bdelloidea</taxon>
        <taxon>Adinetida</taxon>
        <taxon>Adinetidae</taxon>
        <taxon>Adineta</taxon>
    </lineage>
</organism>
<evidence type="ECO:0000313" key="2">
    <source>
        <dbReference type="EMBL" id="CAF1179489.1"/>
    </source>
</evidence>
<dbReference type="EMBL" id="CAJNON010000299">
    <property type="protein sequence ID" value="CAF1179489.1"/>
    <property type="molecule type" value="Genomic_DNA"/>
</dbReference>
<evidence type="ECO:0000313" key="4">
    <source>
        <dbReference type="Proteomes" id="UP000663891"/>
    </source>
</evidence>
<reference evidence="2" key="1">
    <citation type="submission" date="2021-02" db="EMBL/GenBank/DDBJ databases">
        <authorList>
            <person name="Nowell W R."/>
        </authorList>
    </citation>
    <scope>NUCLEOTIDE SEQUENCE</scope>
</reference>
<protein>
    <submittedName>
        <fullName evidence="2">Uncharacterized protein</fullName>
    </submittedName>
</protein>
<dbReference type="EMBL" id="CAJOAY010002443">
    <property type="protein sequence ID" value="CAF3952998.1"/>
    <property type="molecule type" value="Genomic_DNA"/>
</dbReference>
<keyword evidence="1" id="KW-0472">Membrane</keyword>
<name>A0A814UWR3_9BILA</name>
<proteinExistence type="predicted"/>
<dbReference type="AlphaFoldDB" id="A0A814UWR3"/>
<comment type="caution">
    <text evidence="2">The sequence shown here is derived from an EMBL/GenBank/DDBJ whole genome shotgun (WGS) entry which is preliminary data.</text>
</comment>
<dbReference type="Proteomes" id="UP000663891">
    <property type="component" value="Unassembled WGS sequence"/>
</dbReference>
<feature type="transmembrane region" description="Helical" evidence="1">
    <location>
        <begin position="184"/>
        <end position="204"/>
    </location>
</feature>
<evidence type="ECO:0000313" key="3">
    <source>
        <dbReference type="EMBL" id="CAF3952998.1"/>
    </source>
</evidence>
<dbReference type="CDD" id="cd22823">
    <property type="entry name" value="Gal_Rha_Lectin"/>
    <property type="match status" value="1"/>
</dbReference>
<sequence>MKLIFYFNLFNCFYVLIKSNEYFLDTCCSLNENQRIYLSCGLNEKIHLNLIEIFYNSEEYCSSQFYCCKYKTKCSRRITKYSSLHCDQQNSCWIDKTCLKIYKPCTNIYGLYGQYITINYTCLPSNNNNNNNNEDDYYHLNETNDETIPFIVKLLTSQEDSSNKKNSLIKNEIFLSDNLKSSPILLILIICIFIFLMLFTYWLAYLCGKNICRKNSNKTKTTPQKLLIPQNIQIKHENNNKIKVQSNNNSLPQTRIYPSYQYNNQHHHRERYYPNKSRHLSYSYNPHRQYISVQHDPLTGQISSRTFNSYLNYY</sequence>
<keyword evidence="1" id="KW-1133">Transmembrane helix</keyword>
<dbReference type="OrthoDB" id="10005579at2759"/>
<accession>A0A814UWR3</accession>
<gene>
    <name evidence="3" type="ORF">OKA104_LOCUS27076</name>
    <name evidence="2" type="ORF">VCS650_LOCUS24404</name>
</gene>